<dbReference type="Pfam" id="PF01390">
    <property type="entry name" value="SEA"/>
    <property type="match status" value="1"/>
</dbReference>
<dbReference type="SMART" id="SM00042">
    <property type="entry name" value="CUB"/>
    <property type="match status" value="2"/>
</dbReference>
<keyword evidence="8" id="KW-1185">Reference proteome</keyword>
<keyword evidence="4" id="KW-0472">Membrane</keyword>
<evidence type="ECO:0000256" key="3">
    <source>
        <dbReference type="PROSITE-ProRule" id="PRU00059"/>
    </source>
</evidence>
<feature type="domain" description="SEA" evidence="6">
    <location>
        <begin position="293"/>
        <end position="402"/>
    </location>
</feature>
<dbReference type="AlphaFoldDB" id="A0A8C4R4G2"/>
<dbReference type="Proteomes" id="UP000694388">
    <property type="component" value="Unplaced"/>
</dbReference>
<evidence type="ECO:0000256" key="1">
    <source>
        <dbReference type="ARBA" id="ARBA00022737"/>
    </source>
</evidence>
<keyword evidence="1" id="KW-0677">Repeat</keyword>
<keyword evidence="4" id="KW-1133">Transmembrane helix</keyword>
<keyword evidence="4" id="KW-0812">Transmembrane</keyword>
<dbReference type="GeneTree" id="ENSGT00940000173841"/>
<dbReference type="InterPro" id="IPR035914">
    <property type="entry name" value="Sperma_CUB_dom_sf"/>
</dbReference>
<accession>A0A8C4R4G2</accession>
<comment type="caution">
    <text evidence="3">Lacks conserved residue(s) required for the propagation of feature annotation.</text>
</comment>
<feature type="transmembrane region" description="Helical" evidence="4">
    <location>
        <begin position="414"/>
        <end position="437"/>
    </location>
</feature>
<dbReference type="CDD" id="cd00041">
    <property type="entry name" value="CUB"/>
    <property type="match status" value="2"/>
</dbReference>
<name>A0A8C4R4G2_EPTBU</name>
<feature type="domain" description="CUB" evidence="5">
    <location>
        <begin position="39"/>
        <end position="156"/>
    </location>
</feature>
<organism evidence="7 8">
    <name type="scientific">Eptatretus burgeri</name>
    <name type="common">Inshore hagfish</name>
    <dbReference type="NCBI Taxonomy" id="7764"/>
    <lineage>
        <taxon>Eukaryota</taxon>
        <taxon>Metazoa</taxon>
        <taxon>Chordata</taxon>
        <taxon>Craniata</taxon>
        <taxon>Vertebrata</taxon>
        <taxon>Cyclostomata</taxon>
        <taxon>Myxini</taxon>
        <taxon>Myxiniformes</taxon>
        <taxon>Myxinidae</taxon>
        <taxon>Eptatretinae</taxon>
        <taxon>Eptatretus</taxon>
    </lineage>
</organism>
<dbReference type="PROSITE" id="PS01180">
    <property type="entry name" value="CUB"/>
    <property type="match status" value="2"/>
</dbReference>
<dbReference type="FunFam" id="2.60.120.290:FF:000005">
    <property type="entry name" value="Procollagen C-endopeptidase enhancer 1"/>
    <property type="match status" value="1"/>
</dbReference>
<protein>
    <submittedName>
        <fullName evidence="7">Uncharacterized protein</fullName>
    </submittedName>
</protein>
<dbReference type="Ensembl" id="ENSEBUT00000025742.1">
    <property type="protein sequence ID" value="ENSEBUP00000025166.1"/>
    <property type="gene ID" value="ENSEBUG00000015523.1"/>
</dbReference>
<dbReference type="InterPro" id="IPR000082">
    <property type="entry name" value="SEA_dom"/>
</dbReference>
<evidence type="ECO:0000313" key="8">
    <source>
        <dbReference type="Proteomes" id="UP000694388"/>
    </source>
</evidence>
<reference evidence="7" key="2">
    <citation type="submission" date="2025-09" db="UniProtKB">
        <authorList>
            <consortium name="Ensembl"/>
        </authorList>
    </citation>
    <scope>IDENTIFICATION</scope>
</reference>
<dbReference type="PROSITE" id="PS50024">
    <property type="entry name" value="SEA"/>
    <property type="match status" value="1"/>
</dbReference>
<dbReference type="Gene3D" id="2.60.120.290">
    <property type="entry name" value="Spermadhesin, CUB domain"/>
    <property type="match status" value="2"/>
</dbReference>
<proteinExistence type="predicted"/>
<dbReference type="SUPFAM" id="SSF49854">
    <property type="entry name" value="Spermadhesin, CUB domain"/>
    <property type="match status" value="2"/>
</dbReference>
<evidence type="ECO:0000259" key="5">
    <source>
        <dbReference type="PROSITE" id="PS01180"/>
    </source>
</evidence>
<dbReference type="SUPFAM" id="SSF82671">
    <property type="entry name" value="SEA domain"/>
    <property type="match status" value="1"/>
</dbReference>
<keyword evidence="2" id="KW-1015">Disulfide bond</keyword>
<evidence type="ECO:0000259" key="6">
    <source>
        <dbReference type="PROSITE" id="PS50024"/>
    </source>
</evidence>
<evidence type="ECO:0000256" key="4">
    <source>
        <dbReference type="SAM" id="Phobius"/>
    </source>
</evidence>
<dbReference type="PANTHER" id="PTHR24251">
    <property type="entry name" value="OVOCHYMASE-RELATED"/>
    <property type="match status" value="1"/>
</dbReference>
<evidence type="ECO:0000256" key="2">
    <source>
        <dbReference type="ARBA" id="ARBA00023157"/>
    </source>
</evidence>
<evidence type="ECO:0000313" key="7">
    <source>
        <dbReference type="Ensembl" id="ENSEBUP00000025166.1"/>
    </source>
</evidence>
<dbReference type="InterPro" id="IPR036364">
    <property type="entry name" value="SEA_dom_sf"/>
</dbReference>
<dbReference type="Pfam" id="PF00431">
    <property type="entry name" value="CUB"/>
    <property type="match status" value="2"/>
</dbReference>
<reference evidence="7" key="1">
    <citation type="submission" date="2025-08" db="UniProtKB">
        <authorList>
            <consortium name="Ensembl"/>
        </authorList>
    </citation>
    <scope>IDENTIFICATION</scope>
</reference>
<sequence length="458" mass="51108">MDMLQPFQSPRFHVTFWNLINRGDGAFAYFWFIREGQANCSTFVKKEGFILSPGFPESPQTSSVCDWIIEAPDKNVVKLRFTSFDVGVLPETEECDFWKDHVKVQDGGSTTSSIIARLCGSTTPVTIISSSQTLRLSLWTTNDVNYRGFNISVSFKKLTHLDKRGSMYVVQLGTEKGGSLISPNWPFYYARLCIAKWEIEAPPGKVIQLKWTQFNVSGETSRTCPHDRVFINSGDGTDALFCSNILPPPVVSQSNTLNITFMSGFYRLFTGFRAIYTFLDKPEITTTAPPSADIHKINGSLKLEMTFVEDLENSSSLAFRQLAGSLETELNQVFTVLKSTVKVQSFTRGSVKADFSVWGSPGQDIPPEKYTSELREHLKNNSATLGNLTVDIQSIKFFEVETTPSPPRPSTSTAVIVLSVLLSLVLAGCLAAAAFVLHKKFYRNRKIPYRGSLLPKYI</sequence>
<feature type="domain" description="CUB" evidence="5">
    <location>
        <begin position="164"/>
        <end position="279"/>
    </location>
</feature>
<dbReference type="InterPro" id="IPR000859">
    <property type="entry name" value="CUB_dom"/>
</dbReference>